<feature type="domain" description="MurNAc-LAA" evidence="2">
    <location>
        <begin position="108"/>
        <end position="221"/>
    </location>
</feature>
<gene>
    <name evidence="3" type="ORF">bsdtw1_04005</name>
</gene>
<dbReference type="Proteomes" id="UP000580568">
    <property type="component" value="Unassembled WGS sequence"/>
</dbReference>
<dbReference type="NCBIfam" id="TIGR02883">
    <property type="entry name" value="spore_cwlD"/>
    <property type="match status" value="1"/>
</dbReference>
<dbReference type="PANTHER" id="PTHR30404:SF0">
    <property type="entry name" value="N-ACETYLMURAMOYL-L-ALANINE AMIDASE AMIC"/>
    <property type="match status" value="1"/>
</dbReference>
<dbReference type="Pfam" id="PF01520">
    <property type="entry name" value="Amidase_3"/>
    <property type="match status" value="1"/>
</dbReference>
<keyword evidence="4" id="KW-1185">Reference proteome</keyword>
<dbReference type="GO" id="GO:0009253">
    <property type="term" value="P:peptidoglycan catabolic process"/>
    <property type="evidence" value="ECO:0007669"/>
    <property type="project" value="InterPro"/>
</dbReference>
<reference evidence="3 4" key="1">
    <citation type="submission" date="2020-07" db="EMBL/GenBank/DDBJ databases">
        <title>A new beta-1,3-glucan-decomposing anaerobic bacterium isolated from anoxic soil subjected to biological soil disinfestation.</title>
        <authorList>
            <person name="Ueki A."/>
            <person name="Tonouchi A."/>
        </authorList>
    </citation>
    <scope>NUCLEOTIDE SEQUENCE [LARGE SCALE GENOMIC DNA]</scope>
    <source>
        <strain evidence="3 4">TW1</strain>
    </source>
</reference>
<keyword evidence="1" id="KW-0378">Hydrolase</keyword>
<evidence type="ECO:0000313" key="4">
    <source>
        <dbReference type="Proteomes" id="UP000580568"/>
    </source>
</evidence>
<dbReference type="EMBL" id="BLZR01000001">
    <property type="protein sequence ID" value="GFP77833.1"/>
    <property type="molecule type" value="Genomic_DNA"/>
</dbReference>
<dbReference type="SUPFAM" id="SSF53187">
    <property type="entry name" value="Zn-dependent exopeptidases"/>
    <property type="match status" value="1"/>
</dbReference>
<evidence type="ECO:0000256" key="1">
    <source>
        <dbReference type="ARBA" id="ARBA00022801"/>
    </source>
</evidence>
<proteinExistence type="predicted"/>
<dbReference type="GO" id="GO:0008745">
    <property type="term" value="F:N-acetylmuramoyl-L-alanine amidase activity"/>
    <property type="evidence" value="ECO:0007669"/>
    <property type="project" value="InterPro"/>
</dbReference>
<dbReference type="InterPro" id="IPR002508">
    <property type="entry name" value="MurNAc-LAA_cat"/>
</dbReference>
<dbReference type="PANTHER" id="PTHR30404">
    <property type="entry name" value="N-ACETYLMURAMOYL-L-ALANINE AMIDASE"/>
    <property type="match status" value="1"/>
</dbReference>
<protein>
    <recommendedName>
        <fullName evidence="2">MurNAc-LAA domain-containing protein</fullName>
    </recommendedName>
</protein>
<comment type="caution">
    <text evidence="3">The sequence shown here is derived from an EMBL/GenBank/DDBJ whole genome shotgun (WGS) entry which is preliminary data.</text>
</comment>
<dbReference type="Gene3D" id="3.40.630.40">
    <property type="entry name" value="Zn-dependent exopeptidases"/>
    <property type="match status" value="1"/>
</dbReference>
<organism evidence="3 4">
    <name type="scientific">Clostridium fungisolvens</name>
    <dbReference type="NCBI Taxonomy" id="1604897"/>
    <lineage>
        <taxon>Bacteria</taxon>
        <taxon>Bacillati</taxon>
        <taxon>Bacillota</taxon>
        <taxon>Clostridia</taxon>
        <taxon>Eubacteriales</taxon>
        <taxon>Clostridiaceae</taxon>
        <taxon>Clostridium</taxon>
    </lineage>
</organism>
<sequence length="231" mass="26152">MRKRIAVLFVCIIVFFTNTVIVNAVEDKTKQEQKVVLIDAGHGGIDGGAKSKNGTIEKDINLSISLMLKDYLEKKNYKVYMTREDDSGLYEKGNSVREKKVEDLTNRVKLKESTKCDIFVSIHQNMFPQSKYCGAQVWHASNEESKKLGDTIQSALVERIDKENKRIAKAAGDQYKILRDKLGIPSVIVECGFLSNPDEEQLLKTEDYQRKLAEAISYGVDKYFQSKNGAE</sequence>
<dbReference type="GO" id="GO:0030288">
    <property type="term" value="C:outer membrane-bounded periplasmic space"/>
    <property type="evidence" value="ECO:0007669"/>
    <property type="project" value="TreeGrafter"/>
</dbReference>
<dbReference type="InterPro" id="IPR050695">
    <property type="entry name" value="N-acetylmuramoyl_amidase_3"/>
</dbReference>
<dbReference type="SMART" id="SM00646">
    <property type="entry name" value="Ami_3"/>
    <property type="match status" value="1"/>
</dbReference>
<dbReference type="InterPro" id="IPR014234">
    <property type="entry name" value="Spore_CwlD"/>
</dbReference>
<dbReference type="CDD" id="cd02696">
    <property type="entry name" value="MurNAc-LAA"/>
    <property type="match status" value="1"/>
</dbReference>
<name>A0A6V8SSG1_9CLOT</name>
<dbReference type="AlphaFoldDB" id="A0A6V8SSG1"/>
<evidence type="ECO:0000259" key="2">
    <source>
        <dbReference type="SMART" id="SM00646"/>
    </source>
</evidence>
<accession>A0A6V8SSG1</accession>
<evidence type="ECO:0000313" key="3">
    <source>
        <dbReference type="EMBL" id="GFP77833.1"/>
    </source>
</evidence>
<dbReference type="RefSeq" id="WP_183279183.1">
    <property type="nucleotide sequence ID" value="NZ_BLZR01000001.1"/>
</dbReference>